<organism evidence="1 2">
    <name type="scientific">Persea americana</name>
    <name type="common">Avocado</name>
    <dbReference type="NCBI Taxonomy" id="3435"/>
    <lineage>
        <taxon>Eukaryota</taxon>
        <taxon>Viridiplantae</taxon>
        <taxon>Streptophyta</taxon>
        <taxon>Embryophyta</taxon>
        <taxon>Tracheophyta</taxon>
        <taxon>Spermatophyta</taxon>
        <taxon>Magnoliopsida</taxon>
        <taxon>Magnoliidae</taxon>
        <taxon>Laurales</taxon>
        <taxon>Lauraceae</taxon>
        <taxon>Persea</taxon>
    </lineage>
</organism>
<evidence type="ECO:0000313" key="1">
    <source>
        <dbReference type="EMBL" id="KAJ8620250.1"/>
    </source>
</evidence>
<accession>A0ACC2KGH9</accession>
<keyword evidence="2" id="KW-1185">Reference proteome</keyword>
<proteinExistence type="predicted"/>
<reference evidence="1 2" key="1">
    <citation type="journal article" date="2022" name="Hortic Res">
        <title>A haplotype resolved chromosomal level avocado genome allows analysis of novel avocado genes.</title>
        <authorList>
            <person name="Nath O."/>
            <person name="Fletcher S.J."/>
            <person name="Hayward A."/>
            <person name="Shaw L.M."/>
            <person name="Masouleh A.K."/>
            <person name="Furtado A."/>
            <person name="Henry R.J."/>
            <person name="Mitter N."/>
        </authorList>
    </citation>
    <scope>NUCLEOTIDE SEQUENCE [LARGE SCALE GENOMIC DNA]</scope>
    <source>
        <strain evidence="2">cv. Hass</strain>
    </source>
</reference>
<protein>
    <submittedName>
        <fullName evidence="1">Uncharacterized protein</fullName>
    </submittedName>
</protein>
<name>A0ACC2KGH9_PERAE</name>
<comment type="caution">
    <text evidence="1">The sequence shown here is derived from an EMBL/GenBank/DDBJ whole genome shotgun (WGS) entry which is preliminary data.</text>
</comment>
<dbReference type="Proteomes" id="UP001234297">
    <property type="component" value="Chromosome 9"/>
</dbReference>
<gene>
    <name evidence="1" type="ORF">MRB53_028779</name>
</gene>
<evidence type="ECO:0000313" key="2">
    <source>
        <dbReference type="Proteomes" id="UP001234297"/>
    </source>
</evidence>
<dbReference type="EMBL" id="CM056817">
    <property type="protein sequence ID" value="KAJ8620250.1"/>
    <property type="molecule type" value="Genomic_DNA"/>
</dbReference>
<sequence length="214" mass="23908">MADLKARYRIVKALREQSGFGWDDLMQICIADEDVWNRYIQAHPEAKAYRRTSFPLYDNLSIIYDGCTAEGKQQKSSRVPITQPCVEEQIPIQICATPAISQPPSNERVEEEQVKLNMLTVAAVAGWYIDTYLDKKPCRDSTLSGATYVNELLIGHLERFRQVKAGGSVVLCAELILCDGIANVLCQRLLKVGTLTTARCFCISDAEVSVKSED</sequence>